<evidence type="ECO:0000256" key="1">
    <source>
        <dbReference type="SAM" id="SignalP"/>
    </source>
</evidence>
<keyword evidence="3" id="KW-1185">Reference proteome</keyword>
<name>A0A7Y0AXZ3_9HYPH</name>
<proteinExistence type="predicted"/>
<sequence length="132" mass="13767">MRTRMGTWQLLTRALCVIALVAVGFAHRAPTAAASKLSSAEVAALTLPDGSLPELCLPGQDDDGAQKDHLGSGTCEACLISASVLLPSPTDLTGARIVVVAETLLPPRFEAFHRLIFPPNAAPRAPPHPALV</sequence>
<comment type="caution">
    <text evidence="2">The sequence shown here is derived from an EMBL/GenBank/DDBJ whole genome shotgun (WGS) entry which is preliminary data.</text>
</comment>
<keyword evidence="1" id="KW-0732">Signal</keyword>
<dbReference type="InterPro" id="IPR021333">
    <property type="entry name" value="DUF2946"/>
</dbReference>
<dbReference type="RefSeq" id="WP_169593269.1">
    <property type="nucleotide sequence ID" value="NZ_JABBGK010000003.1"/>
</dbReference>
<dbReference type="Pfam" id="PF11162">
    <property type="entry name" value="DUF2946"/>
    <property type="match status" value="1"/>
</dbReference>
<organism evidence="2 3">
    <name type="scientific">Rhizobium terricola</name>
    <dbReference type="NCBI Taxonomy" id="2728849"/>
    <lineage>
        <taxon>Bacteria</taxon>
        <taxon>Pseudomonadati</taxon>
        <taxon>Pseudomonadota</taxon>
        <taxon>Alphaproteobacteria</taxon>
        <taxon>Hyphomicrobiales</taxon>
        <taxon>Rhizobiaceae</taxon>
        <taxon>Rhizobium/Agrobacterium group</taxon>
        <taxon>Rhizobium</taxon>
    </lineage>
</organism>
<reference evidence="2 3" key="1">
    <citation type="submission" date="2020-04" db="EMBL/GenBank/DDBJ databases">
        <title>Rhizobium sp. S-51 isolated from soil.</title>
        <authorList>
            <person name="Dahal R.H."/>
        </authorList>
    </citation>
    <scope>NUCLEOTIDE SEQUENCE [LARGE SCALE GENOMIC DNA]</scope>
    <source>
        <strain evidence="2 3">S-51</strain>
    </source>
</reference>
<dbReference type="AlphaFoldDB" id="A0A7Y0AXZ3"/>
<accession>A0A7Y0AXZ3</accession>
<dbReference type="EMBL" id="JABBGK010000003">
    <property type="protein sequence ID" value="NML75574.1"/>
    <property type="molecule type" value="Genomic_DNA"/>
</dbReference>
<evidence type="ECO:0000313" key="2">
    <source>
        <dbReference type="EMBL" id="NML75574.1"/>
    </source>
</evidence>
<protein>
    <recommendedName>
        <fullName evidence="4">DUF2946 domain-containing protein</fullName>
    </recommendedName>
</protein>
<feature type="chain" id="PRO_5030870730" description="DUF2946 domain-containing protein" evidence="1">
    <location>
        <begin position="29"/>
        <end position="132"/>
    </location>
</feature>
<feature type="signal peptide" evidence="1">
    <location>
        <begin position="1"/>
        <end position="28"/>
    </location>
</feature>
<gene>
    <name evidence="2" type="ORF">HHL25_15685</name>
</gene>
<evidence type="ECO:0008006" key="4">
    <source>
        <dbReference type="Google" id="ProtNLM"/>
    </source>
</evidence>
<evidence type="ECO:0000313" key="3">
    <source>
        <dbReference type="Proteomes" id="UP000541470"/>
    </source>
</evidence>
<dbReference type="Proteomes" id="UP000541470">
    <property type="component" value="Unassembled WGS sequence"/>
</dbReference>